<sequence>MARPTSRHSRPGRTLLVLLALILALGGTMLLQKAFTPKLGLDLAGGTTVTLSPVTQNNATPPEEILDRAVNIIRERVNGTGISDAEVAKSGDNIIISIPGVGQSEAIKLVATTAELRFRQVLAMEATQAPPDLATNAPTPGASPSTSGSQSAAPNASQSAAPEENGSAKPSTSAEEPKASASPTGKALSSALTAPTPGASASAEAPTATQDGDGQKQETKKGQNDKASPSAAPTGQPSQPPAQNPNEGIDTQGIDPTVLAQFQKLDCADPKKRGQGVQDDPKKQFAACDTDGSAKYVLDVAKVVGTDIGTASAGVQQGTTEWVVQLDFKSKGAGEWSKLTTTAYNSQAPRNQVAVVLDGVVITAPNIIGPIPGGRAEITGGFDQISATNLADQLKYGALPLKFERSSIDTVSSTLGQDQLQGGLIAGLIGLVLVVVYCLLYYRGLGIVAVLSLVVATILTYTAVVVLGHNAGFRLSLPHIIGLVVSIGITADSFIVYFERIRDEMKEGRRSLRAAVEVAWVRARRTILIADAVMFIAAIVLYFLAVGGVAGFAFAMGLTTLIDVVVVFLFTKPFIALLARLKFFAKGHPLSGLDAERMSEATGHNSRPTTPQEA</sequence>
<keyword evidence="15" id="KW-1185">Reference proteome</keyword>
<comment type="similarity">
    <text evidence="9">Belongs to the SecD/SecF family. SecD subfamily.</text>
</comment>
<evidence type="ECO:0000256" key="8">
    <source>
        <dbReference type="ARBA" id="ARBA00023136"/>
    </source>
</evidence>
<dbReference type="InterPro" id="IPR048634">
    <property type="entry name" value="SecD_SecF_C"/>
</dbReference>
<evidence type="ECO:0000259" key="12">
    <source>
        <dbReference type="Pfam" id="PF21760"/>
    </source>
</evidence>
<keyword evidence="6 9" id="KW-1133">Transmembrane helix</keyword>
<dbReference type="Gene3D" id="3.30.1360.200">
    <property type="match status" value="1"/>
</dbReference>
<keyword evidence="4 9" id="KW-0812">Transmembrane</keyword>
<dbReference type="Pfam" id="PF02355">
    <property type="entry name" value="SecD_SecF_C"/>
    <property type="match status" value="1"/>
</dbReference>
<dbReference type="Gene3D" id="1.20.1640.10">
    <property type="entry name" value="Multidrug efflux transporter AcrB transmembrane domain"/>
    <property type="match status" value="1"/>
</dbReference>
<accession>A0ABV8GA27</accession>
<evidence type="ECO:0000256" key="3">
    <source>
        <dbReference type="ARBA" id="ARBA00022475"/>
    </source>
</evidence>
<dbReference type="EMBL" id="JBHSBI010000009">
    <property type="protein sequence ID" value="MFC4009521.1"/>
    <property type="molecule type" value="Genomic_DNA"/>
</dbReference>
<proteinExistence type="inferred from homology"/>
<feature type="compositionally biased region" description="Basic and acidic residues" evidence="10">
    <location>
        <begin position="213"/>
        <end position="224"/>
    </location>
</feature>
<feature type="compositionally biased region" description="Low complexity" evidence="10">
    <location>
        <begin position="134"/>
        <end position="162"/>
    </location>
</feature>
<evidence type="ECO:0000313" key="14">
    <source>
        <dbReference type="EMBL" id="MFC4009521.1"/>
    </source>
</evidence>
<dbReference type="PANTHER" id="PTHR30081:SF1">
    <property type="entry name" value="PROTEIN TRANSLOCASE SUBUNIT SECD"/>
    <property type="match status" value="1"/>
</dbReference>
<evidence type="ECO:0000259" key="11">
    <source>
        <dbReference type="Pfam" id="PF02355"/>
    </source>
</evidence>
<dbReference type="PANTHER" id="PTHR30081">
    <property type="entry name" value="PROTEIN-EXPORT MEMBRANE PROTEIN SEC"/>
    <property type="match status" value="1"/>
</dbReference>
<dbReference type="InterPro" id="IPR005791">
    <property type="entry name" value="SecD"/>
</dbReference>
<dbReference type="InterPro" id="IPR022813">
    <property type="entry name" value="SecD/SecF_arch_bac"/>
</dbReference>
<comment type="caution">
    <text evidence="9">Lacks conserved residue(s) required for the propagation of feature annotation.</text>
</comment>
<keyword evidence="2 9" id="KW-0813">Transport</keyword>
<evidence type="ECO:0000259" key="13">
    <source>
        <dbReference type="Pfam" id="PF22599"/>
    </source>
</evidence>
<organism evidence="14 15">
    <name type="scientific">Nonomuraea purpurea</name>
    <dbReference type="NCBI Taxonomy" id="1849276"/>
    <lineage>
        <taxon>Bacteria</taxon>
        <taxon>Bacillati</taxon>
        <taxon>Actinomycetota</taxon>
        <taxon>Actinomycetes</taxon>
        <taxon>Streptosporangiales</taxon>
        <taxon>Streptosporangiaceae</taxon>
        <taxon>Nonomuraea</taxon>
    </lineage>
</organism>
<keyword evidence="3 9" id="KW-1003">Cell membrane</keyword>
<comment type="caution">
    <text evidence="14">The sequence shown here is derived from an EMBL/GenBank/DDBJ whole genome shotgun (WGS) entry which is preliminary data.</text>
</comment>
<feature type="transmembrane region" description="Helical" evidence="9">
    <location>
        <begin position="561"/>
        <end position="579"/>
    </location>
</feature>
<feature type="transmembrane region" description="Helical" evidence="9">
    <location>
        <begin position="420"/>
        <end position="440"/>
    </location>
</feature>
<evidence type="ECO:0000256" key="1">
    <source>
        <dbReference type="ARBA" id="ARBA00004651"/>
    </source>
</evidence>
<comment type="subunit">
    <text evidence="9">Forms a complex with SecF. Part of the essential Sec protein translocation apparatus which comprises SecA, SecYEG and auxiliary proteins SecDF. Other proteins may also be involved.</text>
</comment>
<evidence type="ECO:0000256" key="6">
    <source>
        <dbReference type="ARBA" id="ARBA00022989"/>
    </source>
</evidence>
<evidence type="ECO:0000256" key="7">
    <source>
        <dbReference type="ARBA" id="ARBA00023010"/>
    </source>
</evidence>
<dbReference type="Proteomes" id="UP001595851">
    <property type="component" value="Unassembled WGS sequence"/>
</dbReference>
<feature type="domain" description="SecDF P1 head subdomain" evidence="13">
    <location>
        <begin position="293"/>
        <end position="400"/>
    </location>
</feature>
<evidence type="ECO:0000256" key="4">
    <source>
        <dbReference type="ARBA" id="ARBA00022692"/>
    </source>
</evidence>
<evidence type="ECO:0000256" key="10">
    <source>
        <dbReference type="SAM" id="MobiDB-lite"/>
    </source>
</evidence>
<keyword evidence="8 9" id="KW-0472">Membrane</keyword>
<reference evidence="15" key="1">
    <citation type="journal article" date="2019" name="Int. J. Syst. Evol. Microbiol.">
        <title>The Global Catalogue of Microorganisms (GCM) 10K type strain sequencing project: providing services to taxonomists for standard genome sequencing and annotation.</title>
        <authorList>
            <consortium name="The Broad Institute Genomics Platform"/>
            <consortium name="The Broad Institute Genome Sequencing Center for Infectious Disease"/>
            <person name="Wu L."/>
            <person name="Ma J."/>
        </authorList>
    </citation>
    <scope>NUCLEOTIDE SEQUENCE [LARGE SCALE GENOMIC DNA]</scope>
    <source>
        <strain evidence="15">TBRC 1276</strain>
    </source>
</reference>
<feature type="transmembrane region" description="Helical" evidence="9">
    <location>
        <begin position="480"/>
        <end position="498"/>
    </location>
</feature>
<keyword evidence="5 9" id="KW-0653">Protein transport</keyword>
<dbReference type="Pfam" id="PF22599">
    <property type="entry name" value="SecDF_P1_head"/>
    <property type="match status" value="1"/>
</dbReference>
<evidence type="ECO:0000256" key="9">
    <source>
        <dbReference type="HAMAP-Rule" id="MF_01463"/>
    </source>
</evidence>
<name>A0ABV8GA27_9ACTN</name>
<feature type="transmembrane region" description="Helical" evidence="9">
    <location>
        <begin position="447"/>
        <end position="468"/>
    </location>
</feature>
<feature type="region of interest" description="Disordered" evidence="10">
    <location>
        <begin position="129"/>
        <end position="253"/>
    </location>
</feature>
<keyword evidence="7 9" id="KW-0811">Translocation</keyword>
<evidence type="ECO:0000313" key="15">
    <source>
        <dbReference type="Proteomes" id="UP001595851"/>
    </source>
</evidence>
<evidence type="ECO:0000256" key="2">
    <source>
        <dbReference type="ARBA" id="ARBA00022448"/>
    </source>
</evidence>
<feature type="compositionally biased region" description="Polar residues" evidence="10">
    <location>
        <begin position="225"/>
        <end position="237"/>
    </location>
</feature>
<dbReference type="SUPFAM" id="SSF82866">
    <property type="entry name" value="Multidrug efflux transporter AcrB transmembrane domain"/>
    <property type="match status" value="1"/>
</dbReference>
<comment type="subcellular location">
    <subcellularLocation>
        <location evidence="1 9">Cell membrane</location>
        <topology evidence="1 9">Multi-pass membrane protein</topology>
    </subcellularLocation>
</comment>
<comment type="function">
    <text evidence="9">Part of the Sec protein translocase complex. Interacts with the SecYEG preprotein conducting channel. SecDF uses the proton motive force (PMF) to complete protein translocation after the ATP-dependent function of SecA.</text>
</comment>
<dbReference type="InterPro" id="IPR048631">
    <property type="entry name" value="SecD_1st"/>
</dbReference>
<dbReference type="NCBIfam" id="TIGR01129">
    <property type="entry name" value="secD"/>
    <property type="match status" value="1"/>
</dbReference>
<gene>
    <name evidence="9 14" type="primary">secD</name>
    <name evidence="14" type="ORF">ACFOY2_20005</name>
</gene>
<dbReference type="Gene3D" id="3.30.70.3220">
    <property type="match status" value="1"/>
</dbReference>
<feature type="transmembrane region" description="Helical" evidence="9">
    <location>
        <begin position="532"/>
        <end position="555"/>
    </location>
</feature>
<dbReference type="InterPro" id="IPR055344">
    <property type="entry name" value="SecD_SecF_C_bact"/>
</dbReference>
<evidence type="ECO:0000256" key="5">
    <source>
        <dbReference type="ARBA" id="ARBA00022927"/>
    </source>
</evidence>
<protein>
    <recommendedName>
        <fullName evidence="9">Protein translocase subunit SecD</fullName>
    </recommendedName>
</protein>
<dbReference type="InterPro" id="IPR054384">
    <property type="entry name" value="SecDF_P1_head"/>
</dbReference>
<feature type="domain" description="Protein translocase subunit SecDF P1" evidence="12">
    <location>
        <begin position="67"/>
        <end position="121"/>
    </location>
</feature>
<dbReference type="NCBIfam" id="TIGR00916">
    <property type="entry name" value="2A0604s01"/>
    <property type="match status" value="1"/>
</dbReference>
<dbReference type="Pfam" id="PF21760">
    <property type="entry name" value="SecD_1st"/>
    <property type="match status" value="1"/>
</dbReference>
<dbReference type="HAMAP" id="MF_01463_B">
    <property type="entry name" value="SecD_B"/>
    <property type="match status" value="1"/>
</dbReference>
<dbReference type="RefSeq" id="WP_379529559.1">
    <property type="nucleotide sequence ID" value="NZ_JBHSBI010000009.1"/>
</dbReference>
<feature type="domain" description="Protein export membrane protein SecD/SecF C-terminal" evidence="11">
    <location>
        <begin position="402"/>
        <end position="578"/>
    </location>
</feature>